<dbReference type="EMBL" id="PGTD01000007">
    <property type="protein sequence ID" value="PJE32056.1"/>
    <property type="molecule type" value="Genomic_DNA"/>
</dbReference>
<proteinExistence type="predicted"/>
<name>A0ABX4MXC6_9RHOB</name>
<comment type="caution">
    <text evidence="1">The sequence shown here is derived from an EMBL/GenBank/DDBJ whole genome shotgun (WGS) entry which is preliminary data.</text>
</comment>
<accession>A0ABX4MXC6</accession>
<gene>
    <name evidence="1" type="ORF">CVM39_02900</name>
</gene>
<keyword evidence="2" id="KW-1185">Reference proteome</keyword>
<organism evidence="1 2">
    <name type="scientific">Pseudooceanicola antarcticus</name>
    <dbReference type="NCBI Taxonomy" id="1247613"/>
    <lineage>
        <taxon>Bacteria</taxon>
        <taxon>Pseudomonadati</taxon>
        <taxon>Pseudomonadota</taxon>
        <taxon>Alphaproteobacteria</taxon>
        <taxon>Rhodobacterales</taxon>
        <taxon>Paracoccaceae</taxon>
        <taxon>Pseudooceanicola</taxon>
    </lineage>
</organism>
<reference evidence="1 2" key="1">
    <citation type="journal article" date="2018" name="Int. J. Syst. Evol. Microbiol.">
        <title>Pseudooceanicola lipolyticus sp. nov., a marine alphaproteobacterium, reclassification of Oceanicola flagellatus as Pseudooceanicola flagellatus comb. nov. and emended description of the genus Pseudooceanicola.</title>
        <authorList>
            <person name="Huang M.-M."/>
            <person name="Guo L.-L."/>
            <person name="Wu Y.-H."/>
            <person name="Lai Q.-L."/>
            <person name="Shao Z.-Z."/>
            <person name="Wang C.-S."/>
            <person name="Wu M."/>
            <person name="Xu X.-W."/>
        </authorList>
    </citation>
    <scope>NUCLEOTIDE SEQUENCE [LARGE SCALE GENOMIC DNA]</scope>
    <source>
        <strain evidence="1 2">Ar-45</strain>
    </source>
</reference>
<sequence length="62" mass="6607">MPLALRLSEFRPFSEAARGLSAPEPPLLALPLLPELPPLPPELPPELPLSPELPPLALSLLA</sequence>
<evidence type="ECO:0000313" key="2">
    <source>
        <dbReference type="Proteomes" id="UP000231702"/>
    </source>
</evidence>
<dbReference type="Proteomes" id="UP000231702">
    <property type="component" value="Unassembled WGS sequence"/>
</dbReference>
<evidence type="ECO:0000313" key="1">
    <source>
        <dbReference type="EMBL" id="PJE32056.1"/>
    </source>
</evidence>
<protein>
    <submittedName>
        <fullName evidence="1">Uncharacterized protein</fullName>
    </submittedName>
</protein>